<evidence type="ECO:0000256" key="1">
    <source>
        <dbReference type="SAM" id="Phobius"/>
    </source>
</evidence>
<dbReference type="EMBL" id="KZ679008">
    <property type="protein sequence ID" value="PSS23334.1"/>
    <property type="molecule type" value="Genomic_DNA"/>
</dbReference>
<keyword evidence="1" id="KW-0472">Membrane</keyword>
<evidence type="ECO:0000313" key="2">
    <source>
        <dbReference type="EMBL" id="PSS23334.1"/>
    </source>
</evidence>
<dbReference type="Proteomes" id="UP000241818">
    <property type="component" value="Unassembled WGS sequence"/>
</dbReference>
<dbReference type="InParanoid" id="A0A2T3B8Y9"/>
<gene>
    <name evidence="2" type="ORF">M430DRAFT_216204</name>
</gene>
<dbReference type="AlphaFoldDB" id="A0A2T3B8Y9"/>
<keyword evidence="1" id="KW-0812">Transmembrane</keyword>
<sequence>MIGGGFVGGVFCVCGDLILCMCLDGEFRSVQSHYLGISNQLSELRSRRLTPCISVILFGSFSFLYFFLSGF</sequence>
<accession>A0A2T3B8Y9</accession>
<feature type="transmembrane region" description="Helical" evidence="1">
    <location>
        <begin position="6"/>
        <end position="27"/>
    </location>
</feature>
<protein>
    <submittedName>
        <fullName evidence="2">Uncharacterized protein</fullName>
    </submittedName>
</protein>
<name>A0A2T3B8Y9_AMORE</name>
<keyword evidence="3" id="KW-1185">Reference proteome</keyword>
<evidence type="ECO:0000313" key="3">
    <source>
        <dbReference type="Proteomes" id="UP000241818"/>
    </source>
</evidence>
<proteinExistence type="predicted"/>
<dbReference type="GeneID" id="36572621"/>
<keyword evidence="1" id="KW-1133">Transmembrane helix</keyword>
<reference evidence="2 3" key="1">
    <citation type="journal article" date="2018" name="New Phytol.">
        <title>Comparative genomics and transcriptomics depict ericoid mycorrhizal fungi as versatile saprotrophs and plant mutualists.</title>
        <authorList>
            <person name="Martino E."/>
            <person name="Morin E."/>
            <person name="Grelet G.A."/>
            <person name="Kuo A."/>
            <person name="Kohler A."/>
            <person name="Daghino S."/>
            <person name="Barry K.W."/>
            <person name="Cichocki N."/>
            <person name="Clum A."/>
            <person name="Dockter R.B."/>
            <person name="Hainaut M."/>
            <person name="Kuo R.C."/>
            <person name="LaButti K."/>
            <person name="Lindahl B.D."/>
            <person name="Lindquist E.A."/>
            <person name="Lipzen A."/>
            <person name="Khouja H.R."/>
            <person name="Magnuson J."/>
            <person name="Murat C."/>
            <person name="Ohm R.A."/>
            <person name="Singer S.W."/>
            <person name="Spatafora J.W."/>
            <person name="Wang M."/>
            <person name="Veneault-Fourrey C."/>
            <person name="Henrissat B."/>
            <person name="Grigoriev I.V."/>
            <person name="Martin F.M."/>
            <person name="Perotto S."/>
        </authorList>
    </citation>
    <scope>NUCLEOTIDE SEQUENCE [LARGE SCALE GENOMIC DNA]</scope>
    <source>
        <strain evidence="2 3">ATCC 22711</strain>
    </source>
</reference>
<feature type="transmembrane region" description="Helical" evidence="1">
    <location>
        <begin position="48"/>
        <end position="68"/>
    </location>
</feature>
<dbReference type="RefSeq" id="XP_024723380.1">
    <property type="nucleotide sequence ID" value="XM_024864540.1"/>
</dbReference>
<organism evidence="2 3">
    <name type="scientific">Amorphotheca resinae ATCC 22711</name>
    <dbReference type="NCBI Taxonomy" id="857342"/>
    <lineage>
        <taxon>Eukaryota</taxon>
        <taxon>Fungi</taxon>
        <taxon>Dikarya</taxon>
        <taxon>Ascomycota</taxon>
        <taxon>Pezizomycotina</taxon>
        <taxon>Leotiomycetes</taxon>
        <taxon>Helotiales</taxon>
        <taxon>Amorphothecaceae</taxon>
        <taxon>Amorphotheca</taxon>
    </lineage>
</organism>